<dbReference type="EMBL" id="BKCJ010008546">
    <property type="protein sequence ID" value="GEU82782.1"/>
    <property type="molecule type" value="Genomic_DNA"/>
</dbReference>
<name>A0A6L2NCG4_TANCI</name>
<proteinExistence type="predicted"/>
<feature type="region of interest" description="Disordered" evidence="1">
    <location>
        <begin position="366"/>
        <end position="423"/>
    </location>
</feature>
<dbReference type="AlphaFoldDB" id="A0A6L2NCG4"/>
<feature type="compositionally biased region" description="Acidic residues" evidence="1">
    <location>
        <begin position="372"/>
        <end position="393"/>
    </location>
</feature>
<accession>A0A6L2NCG4</accession>
<gene>
    <name evidence="2" type="ORF">Tci_054760</name>
</gene>
<organism evidence="2">
    <name type="scientific">Tanacetum cinerariifolium</name>
    <name type="common">Dalmatian daisy</name>
    <name type="synonym">Chrysanthemum cinerariifolium</name>
    <dbReference type="NCBI Taxonomy" id="118510"/>
    <lineage>
        <taxon>Eukaryota</taxon>
        <taxon>Viridiplantae</taxon>
        <taxon>Streptophyta</taxon>
        <taxon>Embryophyta</taxon>
        <taxon>Tracheophyta</taxon>
        <taxon>Spermatophyta</taxon>
        <taxon>Magnoliopsida</taxon>
        <taxon>eudicotyledons</taxon>
        <taxon>Gunneridae</taxon>
        <taxon>Pentapetalae</taxon>
        <taxon>asterids</taxon>
        <taxon>campanulids</taxon>
        <taxon>Asterales</taxon>
        <taxon>Asteraceae</taxon>
        <taxon>Asteroideae</taxon>
        <taxon>Anthemideae</taxon>
        <taxon>Anthemidinae</taxon>
        <taxon>Tanacetum</taxon>
    </lineage>
</organism>
<feature type="region of interest" description="Disordered" evidence="1">
    <location>
        <begin position="236"/>
        <end position="264"/>
    </location>
</feature>
<comment type="caution">
    <text evidence="2">The sequence shown here is derived from an EMBL/GenBank/DDBJ whole genome shotgun (WGS) entry which is preliminary data.</text>
</comment>
<evidence type="ECO:0000256" key="1">
    <source>
        <dbReference type="SAM" id="MobiDB-lite"/>
    </source>
</evidence>
<feature type="compositionally biased region" description="Basic and acidic residues" evidence="1">
    <location>
        <begin position="394"/>
        <end position="406"/>
    </location>
</feature>
<evidence type="ECO:0000313" key="2">
    <source>
        <dbReference type="EMBL" id="GEU82782.1"/>
    </source>
</evidence>
<sequence>MANQEQASPQQKMAENPVPFTHAKQVGFNLEDVILNTNNKVSLIYPWHSNKEVFLCVSDFISKCCIREAFTRSQIQYKEYLYEIWYSANSLDNSKVSFSIPTGGIYRVIGANTFRKAIGTHYLSYSSDYVDPPSIDIVRLWFLIIGYREELSAKGTLKKSLLPPREMVVLYTRFLSLIIIYKMKDGYGYGDVTIHPTQIFSVNNWALKPNQPEGPPFIAHMIEICNAKKLVAFKTPRTSSQTKKKVSQGTKPGAKVGHKKQLISSKQPLMSSSREIKYARMHKEDQQAAGGLTSLGVTCEEGAHPQLSSGTDSNVLADKTKSVSDELETVLTTPEIINVTQPSEEIKFGEIKLEDLVILVPNVNADFKDMDSPEDDPIIMVDDSEEDEEEDKNDEIHSTINDETKDISSSTPPSPSDSDDDETRHVLGSMVESSKKKELKKFDFITKDGEHIHLTEEQINQQKKIKEEYDRYCDKMLNRRVKSRITNFDILTRKGPVTLKLYREDYTSEIIPEFKASDSHLGKCREVVTACSNKKGKGWTSIYKQIQEIKDYLRTAKAELGIDLDRPLNEHDPLDRLNDLENKKRKHVDDIHDFLRANKRLKSSVQYEDHPTGTVLNEHVLDFIKVEGVMIMRGPSVPFCLLKLIRET</sequence>
<protein>
    <submittedName>
        <fullName evidence="2">Uncharacterized protein</fullName>
    </submittedName>
</protein>
<reference evidence="2" key="1">
    <citation type="journal article" date="2019" name="Sci. Rep.">
        <title>Draft genome of Tanacetum cinerariifolium, the natural source of mosquito coil.</title>
        <authorList>
            <person name="Yamashiro T."/>
            <person name="Shiraishi A."/>
            <person name="Satake H."/>
            <person name="Nakayama K."/>
        </authorList>
    </citation>
    <scope>NUCLEOTIDE SEQUENCE</scope>
</reference>